<dbReference type="AlphaFoldDB" id="F8ANW1"/>
<organism evidence="2 3">
    <name type="scientific">Methanothermococcus okinawensis (strain DSM 14208 / JCM 11175 / IH1)</name>
    <dbReference type="NCBI Taxonomy" id="647113"/>
    <lineage>
        <taxon>Archaea</taxon>
        <taxon>Methanobacteriati</taxon>
        <taxon>Methanobacteriota</taxon>
        <taxon>Methanomada group</taxon>
        <taxon>Methanococci</taxon>
        <taxon>Methanococcales</taxon>
        <taxon>Methanococcaceae</taxon>
        <taxon>Methanothermococcus</taxon>
    </lineage>
</organism>
<dbReference type="HOGENOM" id="CLU_1346434_0_0_2"/>
<evidence type="ECO:0000313" key="3">
    <source>
        <dbReference type="Proteomes" id="UP000009296"/>
    </source>
</evidence>
<name>F8ANW1_METOI</name>
<proteinExistence type="predicted"/>
<dbReference type="SUPFAM" id="SSF69572">
    <property type="entry name" value="Activating enzymes of the ubiquitin-like proteins"/>
    <property type="match status" value="1"/>
</dbReference>
<protein>
    <submittedName>
        <fullName evidence="2">UBA/THIF-type NAD/FAD binding protein</fullName>
    </submittedName>
</protein>
<sequence>MHKVERMQRENVDDLEKKLIPKGEVSVIGCGRLGIRVVMDLLEVHRGGAQKIYVFDNAKIDKNDIIHRKYGGEVGEYKVKFAERFFSDRVVGVAENITLNNLNLIKGDVAIVCIAGGDTAPIRKGILKYCEKNSIKTIGTNGVFGIDEKVKVSDAKYANGPVQYMNIKEEGHIVVGTGRFIRDGEPITPYTLDEISKKMVIECLKVLNKK</sequence>
<reference evidence="2" key="1">
    <citation type="submission" date="2011-05" db="EMBL/GenBank/DDBJ databases">
        <title>Complete sequence of chromosome of Methanothermococcus okinawensis IH1.</title>
        <authorList>
            <consortium name="US DOE Joint Genome Institute"/>
            <person name="Lucas S."/>
            <person name="Han J."/>
            <person name="Lapidus A."/>
            <person name="Cheng J.-F."/>
            <person name="Goodwin L."/>
            <person name="Pitluck S."/>
            <person name="Peters L."/>
            <person name="Mikhailova N."/>
            <person name="Held B."/>
            <person name="Han C."/>
            <person name="Tapia R."/>
            <person name="Land M."/>
            <person name="Hauser L."/>
            <person name="Kyrpides N."/>
            <person name="Ivanova N."/>
            <person name="Pagani I."/>
            <person name="Sieprawska-Lupa M."/>
            <person name="Takai K."/>
            <person name="Miyazaki J."/>
            <person name="Whitman W."/>
            <person name="Woyke T."/>
        </authorList>
    </citation>
    <scope>NUCLEOTIDE SEQUENCE</scope>
    <source>
        <strain evidence="2">IH1</strain>
    </source>
</reference>
<gene>
    <name evidence="2" type="ordered locus">Metok_1133</name>
</gene>
<dbReference type="InterPro" id="IPR035985">
    <property type="entry name" value="Ubiquitin-activating_enz"/>
</dbReference>
<dbReference type="STRING" id="647113.Metok_1133"/>
<dbReference type="Pfam" id="PF00899">
    <property type="entry name" value="ThiF"/>
    <property type="match status" value="1"/>
</dbReference>
<dbReference type="Gene3D" id="3.40.50.720">
    <property type="entry name" value="NAD(P)-binding Rossmann-like Domain"/>
    <property type="match status" value="1"/>
</dbReference>
<dbReference type="InterPro" id="IPR012028">
    <property type="entry name" value="UCP006529_dinclt"/>
</dbReference>
<accession>F8ANW1</accession>
<dbReference type="GO" id="GO:0008641">
    <property type="term" value="F:ubiquitin-like modifier activating enzyme activity"/>
    <property type="evidence" value="ECO:0007669"/>
    <property type="project" value="InterPro"/>
</dbReference>
<dbReference type="Proteomes" id="UP000009296">
    <property type="component" value="Chromosome"/>
</dbReference>
<dbReference type="InterPro" id="IPR000594">
    <property type="entry name" value="ThiF_NAD_FAD-bd"/>
</dbReference>
<keyword evidence="3" id="KW-1185">Reference proteome</keyword>
<dbReference type="EMBL" id="CP002792">
    <property type="protein sequence ID" value="AEH07102.1"/>
    <property type="molecule type" value="Genomic_DNA"/>
</dbReference>
<dbReference type="KEGG" id="mok:Metok_1133"/>
<feature type="domain" description="THIF-type NAD/FAD binding fold" evidence="1">
    <location>
        <begin position="15"/>
        <end position="141"/>
    </location>
</feature>
<evidence type="ECO:0000313" key="2">
    <source>
        <dbReference type="EMBL" id="AEH07102.1"/>
    </source>
</evidence>
<dbReference type="PIRSF" id="PIRSF006529">
    <property type="entry name" value="UCP006529_dinclt"/>
    <property type="match status" value="1"/>
</dbReference>
<evidence type="ECO:0000259" key="1">
    <source>
        <dbReference type="Pfam" id="PF00899"/>
    </source>
</evidence>
<dbReference type="eggNOG" id="arCOG01677">
    <property type="taxonomic scope" value="Archaea"/>
</dbReference>